<organism evidence="7 8">
    <name type="scientific">Nitrococcus mobilis Nb-231</name>
    <dbReference type="NCBI Taxonomy" id="314278"/>
    <lineage>
        <taxon>Bacteria</taxon>
        <taxon>Pseudomonadati</taxon>
        <taxon>Pseudomonadota</taxon>
        <taxon>Gammaproteobacteria</taxon>
        <taxon>Chromatiales</taxon>
        <taxon>Ectothiorhodospiraceae</taxon>
        <taxon>Nitrococcus</taxon>
    </lineage>
</organism>
<name>A4BTF9_9GAMM</name>
<dbReference type="GO" id="GO:0016020">
    <property type="term" value="C:membrane"/>
    <property type="evidence" value="ECO:0007669"/>
    <property type="project" value="UniProtKB-SubCell"/>
</dbReference>
<accession>A4BTF9</accession>
<dbReference type="Proteomes" id="UP000003374">
    <property type="component" value="Unassembled WGS sequence"/>
</dbReference>
<keyword evidence="3 5" id="KW-1133">Transmembrane helix</keyword>
<feature type="transmembrane region" description="Helical" evidence="5">
    <location>
        <begin position="12"/>
        <end position="36"/>
    </location>
</feature>
<keyword evidence="2 5" id="KW-0812">Transmembrane</keyword>
<keyword evidence="4 5" id="KW-0472">Membrane</keyword>
<comment type="caution">
    <text evidence="7">The sequence shown here is derived from an EMBL/GenBank/DDBJ whole genome shotgun (WGS) entry which is preliminary data.</text>
</comment>
<reference evidence="7 8" key="1">
    <citation type="submission" date="2006-02" db="EMBL/GenBank/DDBJ databases">
        <authorList>
            <person name="Waterbury J."/>
            <person name="Ferriera S."/>
            <person name="Johnson J."/>
            <person name="Kravitz S."/>
            <person name="Halpern A."/>
            <person name="Remington K."/>
            <person name="Beeson K."/>
            <person name="Tran B."/>
            <person name="Rogers Y.-H."/>
            <person name="Friedman R."/>
            <person name="Venter J.C."/>
        </authorList>
    </citation>
    <scope>NUCLEOTIDE SEQUENCE [LARGE SCALE GENOMIC DNA]</scope>
    <source>
        <strain evidence="7 8">Nb-231</strain>
    </source>
</reference>
<dbReference type="InterPro" id="IPR001902">
    <property type="entry name" value="SLC26A/SulP_fam"/>
</dbReference>
<feature type="domain" description="SLC26A/SulP transporter" evidence="6">
    <location>
        <begin position="1"/>
        <end position="266"/>
    </location>
</feature>
<proteinExistence type="predicted"/>
<evidence type="ECO:0000256" key="2">
    <source>
        <dbReference type="ARBA" id="ARBA00022692"/>
    </source>
</evidence>
<protein>
    <submittedName>
        <fullName evidence="7">Low affinity sulfate transporter</fullName>
    </submittedName>
</protein>
<keyword evidence="8" id="KW-1185">Reference proteome</keyword>
<feature type="transmembrane region" description="Helical" evidence="5">
    <location>
        <begin position="230"/>
        <end position="250"/>
    </location>
</feature>
<comment type="subcellular location">
    <subcellularLocation>
        <location evidence="1">Membrane</location>
        <topology evidence="1">Multi-pass membrane protein</topology>
    </subcellularLocation>
</comment>
<evidence type="ECO:0000256" key="5">
    <source>
        <dbReference type="SAM" id="Phobius"/>
    </source>
</evidence>
<feature type="transmembrane region" description="Helical" evidence="5">
    <location>
        <begin position="205"/>
        <end position="224"/>
    </location>
</feature>
<gene>
    <name evidence="7" type="ORF">NB231_07822</name>
</gene>
<dbReference type="eggNOG" id="COG0659">
    <property type="taxonomic scope" value="Bacteria"/>
</dbReference>
<dbReference type="STRING" id="314278.NB231_07822"/>
<evidence type="ECO:0000256" key="1">
    <source>
        <dbReference type="ARBA" id="ARBA00004141"/>
    </source>
</evidence>
<dbReference type="AlphaFoldDB" id="A4BTF9"/>
<dbReference type="EMBL" id="AAOF01000013">
    <property type="protein sequence ID" value="EAR21061.1"/>
    <property type="molecule type" value="Genomic_DNA"/>
</dbReference>
<evidence type="ECO:0000256" key="4">
    <source>
        <dbReference type="ARBA" id="ARBA00023136"/>
    </source>
</evidence>
<feature type="transmembrane region" description="Helical" evidence="5">
    <location>
        <begin position="56"/>
        <end position="77"/>
    </location>
</feature>
<evidence type="ECO:0000313" key="8">
    <source>
        <dbReference type="Proteomes" id="UP000003374"/>
    </source>
</evidence>
<evidence type="ECO:0000313" key="7">
    <source>
        <dbReference type="EMBL" id="EAR21061.1"/>
    </source>
</evidence>
<feature type="transmembrane region" description="Helical" evidence="5">
    <location>
        <begin position="262"/>
        <end position="292"/>
    </location>
</feature>
<dbReference type="HOGENOM" id="CLU_003182_13_1_6"/>
<dbReference type="InterPro" id="IPR011547">
    <property type="entry name" value="SLC26A/SulP_dom"/>
</dbReference>
<evidence type="ECO:0000259" key="6">
    <source>
        <dbReference type="Pfam" id="PF00916"/>
    </source>
</evidence>
<dbReference type="PANTHER" id="PTHR11814">
    <property type="entry name" value="SULFATE TRANSPORTER"/>
    <property type="match status" value="1"/>
</dbReference>
<dbReference type="GO" id="GO:0055085">
    <property type="term" value="P:transmembrane transport"/>
    <property type="evidence" value="ECO:0007669"/>
    <property type="project" value="InterPro"/>
</dbReference>
<feature type="transmembrane region" description="Helical" evidence="5">
    <location>
        <begin position="89"/>
        <end position="109"/>
    </location>
</feature>
<evidence type="ECO:0000256" key="3">
    <source>
        <dbReference type="ARBA" id="ARBA00022989"/>
    </source>
</evidence>
<dbReference type="Pfam" id="PF00916">
    <property type="entry name" value="Sulfate_transp"/>
    <property type="match status" value="1"/>
</dbReference>
<feature type="transmembrane region" description="Helical" evidence="5">
    <location>
        <begin position="129"/>
        <end position="149"/>
    </location>
</feature>
<sequence length="319" mass="33215">MGVLRLGKCVQYIPYPVVSGFMSGIGVIIILLQIYPFLGLPASPGVLAALESFGQAIANAEWAAAGIATLTITVVYLSPRIIKAVPGTLLALLAGTAAAILFKLDIPTIGEIPTGFPELRLSLIGPAEIALILIPALTLAALGALDSLLTSMVADNLTKTHHDSNRELIGQGIGNTVVGIIGGIPGAGATMRTAVNIKSGGRGRLSGVIHGLVLLAILAAFGPYASRIPMAVLAGILITVGIGIIDYRGLRHFRHVPRTDFAVMLAVLLLTVLVDLLQAVAVGMIMASLFFIKRRSIGSTNTTFKAKKAKEEGGGRDRF</sequence>